<gene>
    <name evidence="2" type="ORF">B8W98_09835</name>
</gene>
<dbReference type="CDD" id="cd00093">
    <property type="entry name" value="HTH_XRE"/>
    <property type="match status" value="1"/>
</dbReference>
<evidence type="ECO:0000259" key="1">
    <source>
        <dbReference type="PROSITE" id="PS50943"/>
    </source>
</evidence>
<dbReference type="SUPFAM" id="SSF47413">
    <property type="entry name" value="lambda repressor-like DNA-binding domains"/>
    <property type="match status" value="1"/>
</dbReference>
<dbReference type="InterPro" id="IPR001387">
    <property type="entry name" value="Cro/C1-type_HTH"/>
</dbReference>
<dbReference type="Pfam" id="PF01381">
    <property type="entry name" value="HTH_3"/>
    <property type="match status" value="1"/>
</dbReference>
<dbReference type="Proteomes" id="UP000216802">
    <property type="component" value="Unassembled WGS sequence"/>
</dbReference>
<organism evidence="2 3">
    <name type="scientific">Lentilactobacillus parakefiri</name>
    <dbReference type="NCBI Taxonomy" id="152332"/>
    <lineage>
        <taxon>Bacteria</taxon>
        <taxon>Bacillati</taxon>
        <taxon>Bacillota</taxon>
        <taxon>Bacilli</taxon>
        <taxon>Lactobacillales</taxon>
        <taxon>Lactobacillaceae</taxon>
        <taxon>Lentilactobacillus</taxon>
    </lineage>
</organism>
<dbReference type="Gene3D" id="1.10.260.40">
    <property type="entry name" value="lambda repressor-like DNA-binding domains"/>
    <property type="match status" value="1"/>
</dbReference>
<evidence type="ECO:0000313" key="2">
    <source>
        <dbReference type="EMBL" id="PAK78684.1"/>
    </source>
</evidence>
<name>A0A269XZF4_9LACO</name>
<dbReference type="RefSeq" id="WP_095355080.1">
    <property type="nucleotide sequence ID" value="NZ_NCXI01000088.1"/>
</dbReference>
<dbReference type="EMBL" id="NCXI01000088">
    <property type="protein sequence ID" value="PAK78684.1"/>
    <property type="molecule type" value="Genomic_DNA"/>
</dbReference>
<feature type="domain" description="HTH cro/C1-type" evidence="1">
    <location>
        <begin position="13"/>
        <end position="68"/>
    </location>
</feature>
<protein>
    <recommendedName>
        <fullName evidence="1">HTH cro/C1-type domain-containing protein</fullName>
    </recommendedName>
</protein>
<comment type="caution">
    <text evidence="2">The sequence shown here is derived from an EMBL/GenBank/DDBJ whole genome shotgun (WGS) entry which is preliminary data.</text>
</comment>
<sequence>MNSLNTTQIRDLLKQQRLNKHLSAQVLVNHVGVSKTTIYRYENGDINKIPLQILAKLVQELDLSSAFLAGYPTNAQTADEGCLQRIIITVQKLSPDRQKTVAEFAAKQLVKQNGSENSRI</sequence>
<dbReference type="PROSITE" id="PS50943">
    <property type="entry name" value="HTH_CROC1"/>
    <property type="match status" value="1"/>
</dbReference>
<accession>A0A269XZF4</accession>
<evidence type="ECO:0000313" key="3">
    <source>
        <dbReference type="Proteomes" id="UP000216802"/>
    </source>
</evidence>
<dbReference type="AlphaFoldDB" id="A0A269XZF4"/>
<dbReference type="InterPro" id="IPR010982">
    <property type="entry name" value="Lambda_DNA-bd_dom_sf"/>
</dbReference>
<dbReference type="GO" id="GO:0003677">
    <property type="term" value="F:DNA binding"/>
    <property type="evidence" value="ECO:0007669"/>
    <property type="project" value="InterPro"/>
</dbReference>
<dbReference type="SMART" id="SM00530">
    <property type="entry name" value="HTH_XRE"/>
    <property type="match status" value="1"/>
</dbReference>
<proteinExistence type="predicted"/>
<reference evidence="2 3" key="1">
    <citation type="submission" date="2017-04" db="EMBL/GenBank/DDBJ databases">
        <title>Kefir bacterial isolates.</title>
        <authorList>
            <person name="Kim Y."/>
            <person name="Blasche S."/>
            <person name="Patil K.R."/>
        </authorList>
    </citation>
    <scope>NUCLEOTIDE SEQUENCE [LARGE SCALE GENOMIC DNA]</scope>
    <source>
        <strain evidence="2 3">OG2</strain>
    </source>
</reference>